<evidence type="ECO:0000313" key="1">
    <source>
        <dbReference type="EMBL" id="GAA4449661.1"/>
    </source>
</evidence>
<evidence type="ECO:0000313" key="2">
    <source>
        <dbReference type="Proteomes" id="UP001501175"/>
    </source>
</evidence>
<reference evidence="2" key="1">
    <citation type="journal article" date="2019" name="Int. J. Syst. Evol. Microbiol.">
        <title>The Global Catalogue of Microorganisms (GCM) 10K type strain sequencing project: providing services to taxonomists for standard genome sequencing and annotation.</title>
        <authorList>
            <consortium name="The Broad Institute Genomics Platform"/>
            <consortium name="The Broad Institute Genome Sequencing Center for Infectious Disease"/>
            <person name="Wu L."/>
            <person name="Ma J."/>
        </authorList>
    </citation>
    <scope>NUCLEOTIDE SEQUENCE [LARGE SCALE GENOMIC DNA]</scope>
    <source>
        <strain evidence="2">JCM 17927</strain>
    </source>
</reference>
<organism evidence="1 2">
    <name type="scientific">Nibrella saemangeumensis</name>
    <dbReference type="NCBI Taxonomy" id="1084526"/>
    <lineage>
        <taxon>Bacteria</taxon>
        <taxon>Pseudomonadati</taxon>
        <taxon>Bacteroidota</taxon>
        <taxon>Cytophagia</taxon>
        <taxon>Cytophagales</taxon>
        <taxon>Spirosomataceae</taxon>
        <taxon>Nibrella</taxon>
    </lineage>
</organism>
<name>A0ABP8MF51_9BACT</name>
<accession>A0ABP8MF51</accession>
<sequence length="149" mass="16093">MKRLLYLLFVPLSFTACKKDTEPEVDAATRLAGTYQLSYALLDDKTNPKLESPLPVTLGGVTVASGTLVVTRKNENAVDGNLVIKVQGSPDMNVTFQNVEVKKNAAMYDLYLGPTKIGSADGTNLDVDATQTNPQTNVATRLAFKAKKE</sequence>
<evidence type="ECO:0008006" key="3">
    <source>
        <dbReference type="Google" id="ProtNLM"/>
    </source>
</evidence>
<dbReference type="PROSITE" id="PS51257">
    <property type="entry name" value="PROKAR_LIPOPROTEIN"/>
    <property type="match status" value="1"/>
</dbReference>
<dbReference type="RefSeq" id="WP_345241051.1">
    <property type="nucleotide sequence ID" value="NZ_BAABHD010000010.1"/>
</dbReference>
<gene>
    <name evidence="1" type="ORF">GCM10023189_09100</name>
</gene>
<comment type="caution">
    <text evidence="1">The sequence shown here is derived from an EMBL/GenBank/DDBJ whole genome shotgun (WGS) entry which is preliminary data.</text>
</comment>
<proteinExistence type="predicted"/>
<keyword evidence="2" id="KW-1185">Reference proteome</keyword>
<dbReference type="EMBL" id="BAABHD010000010">
    <property type="protein sequence ID" value="GAA4449661.1"/>
    <property type="molecule type" value="Genomic_DNA"/>
</dbReference>
<protein>
    <recommendedName>
        <fullName evidence="3">Lipocalin-like domain-containing protein</fullName>
    </recommendedName>
</protein>
<dbReference type="Proteomes" id="UP001501175">
    <property type="component" value="Unassembled WGS sequence"/>
</dbReference>